<accession>A0ABR2DD31</accession>
<gene>
    <name evidence="1" type="ORF">V6N12_012625</name>
</gene>
<evidence type="ECO:0000313" key="2">
    <source>
        <dbReference type="Proteomes" id="UP001472677"/>
    </source>
</evidence>
<keyword evidence="2" id="KW-1185">Reference proteome</keyword>
<evidence type="ECO:0000313" key="1">
    <source>
        <dbReference type="EMBL" id="KAK8535962.1"/>
    </source>
</evidence>
<organism evidence="1 2">
    <name type="scientific">Hibiscus sabdariffa</name>
    <name type="common">roselle</name>
    <dbReference type="NCBI Taxonomy" id="183260"/>
    <lineage>
        <taxon>Eukaryota</taxon>
        <taxon>Viridiplantae</taxon>
        <taxon>Streptophyta</taxon>
        <taxon>Embryophyta</taxon>
        <taxon>Tracheophyta</taxon>
        <taxon>Spermatophyta</taxon>
        <taxon>Magnoliopsida</taxon>
        <taxon>eudicotyledons</taxon>
        <taxon>Gunneridae</taxon>
        <taxon>Pentapetalae</taxon>
        <taxon>rosids</taxon>
        <taxon>malvids</taxon>
        <taxon>Malvales</taxon>
        <taxon>Malvaceae</taxon>
        <taxon>Malvoideae</taxon>
        <taxon>Hibiscus</taxon>
    </lineage>
</organism>
<protein>
    <submittedName>
        <fullName evidence="1">Uncharacterized protein</fullName>
    </submittedName>
</protein>
<reference evidence="1 2" key="1">
    <citation type="journal article" date="2024" name="G3 (Bethesda)">
        <title>Genome assembly of Hibiscus sabdariffa L. provides insights into metabolisms of medicinal natural products.</title>
        <authorList>
            <person name="Kim T."/>
        </authorList>
    </citation>
    <scope>NUCLEOTIDE SEQUENCE [LARGE SCALE GENOMIC DNA]</scope>
    <source>
        <strain evidence="1">TK-2024</strain>
        <tissue evidence="1">Old leaves</tissue>
    </source>
</reference>
<proteinExistence type="predicted"/>
<name>A0ABR2DD31_9ROSI</name>
<comment type="caution">
    <text evidence="1">The sequence shown here is derived from an EMBL/GenBank/DDBJ whole genome shotgun (WGS) entry which is preliminary data.</text>
</comment>
<dbReference type="Proteomes" id="UP001472677">
    <property type="component" value="Unassembled WGS sequence"/>
</dbReference>
<dbReference type="EMBL" id="JBBPBM010000029">
    <property type="protein sequence ID" value="KAK8535962.1"/>
    <property type="molecule type" value="Genomic_DNA"/>
</dbReference>
<sequence>MVEEVGRNISEVVVRSGLILEEVDESPASFIGNKMGKMFLRVLERDDTPMEKRRKTVVEKLLVVKIMVVAAPAMSTFRITMSQRGAKTSTTASPKAPGFHLLFPLRWGFQLCGLRSLLRRALKFLPTSIESVTLRVPGWWPKRSRLWEMISKDGDLFEVNMRVAAKEQKLSKANGRNNSMANEIKALR</sequence>